<dbReference type="InterPro" id="IPR008984">
    <property type="entry name" value="SMAD_FHA_dom_sf"/>
</dbReference>
<gene>
    <name evidence="2" type="ORF">SteCoe_3389</name>
</gene>
<dbReference type="SUPFAM" id="SSF49879">
    <property type="entry name" value="SMAD/FHA domain"/>
    <property type="match status" value="2"/>
</dbReference>
<reference evidence="2 3" key="1">
    <citation type="submission" date="2016-11" db="EMBL/GenBank/DDBJ databases">
        <title>The macronuclear genome of Stentor coeruleus: a giant cell with tiny introns.</title>
        <authorList>
            <person name="Slabodnick M."/>
            <person name="Ruby J.G."/>
            <person name="Reiff S.B."/>
            <person name="Swart E.C."/>
            <person name="Gosai S."/>
            <person name="Prabakaran S."/>
            <person name="Witkowska E."/>
            <person name="Larue G.E."/>
            <person name="Fisher S."/>
            <person name="Freeman R.M."/>
            <person name="Gunawardena J."/>
            <person name="Chu W."/>
            <person name="Stover N.A."/>
            <person name="Gregory B.D."/>
            <person name="Nowacki M."/>
            <person name="Derisi J."/>
            <person name="Roy S.W."/>
            <person name="Marshall W.F."/>
            <person name="Sood P."/>
        </authorList>
    </citation>
    <scope>NUCLEOTIDE SEQUENCE [LARGE SCALE GENOMIC DNA]</scope>
    <source>
        <strain evidence="2">WM001</strain>
    </source>
</reference>
<dbReference type="Proteomes" id="UP000187209">
    <property type="component" value="Unassembled WGS sequence"/>
</dbReference>
<dbReference type="Pfam" id="PF00498">
    <property type="entry name" value="FHA"/>
    <property type="match status" value="2"/>
</dbReference>
<dbReference type="EMBL" id="MPUH01000040">
    <property type="protein sequence ID" value="OMJ93557.1"/>
    <property type="molecule type" value="Genomic_DNA"/>
</dbReference>
<dbReference type="PROSITE" id="PS50006">
    <property type="entry name" value="FHA_DOMAIN"/>
    <property type="match status" value="2"/>
</dbReference>
<organism evidence="2 3">
    <name type="scientific">Stentor coeruleus</name>
    <dbReference type="NCBI Taxonomy" id="5963"/>
    <lineage>
        <taxon>Eukaryota</taxon>
        <taxon>Sar</taxon>
        <taxon>Alveolata</taxon>
        <taxon>Ciliophora</taxon>
        <taxon>Postciliodesmatophora</taxon>
        <taxon>Heterotrichea</taxon>
        <taxon>Heterotrichida</taxon>
        <taxon>Stentoridae</taxon>
        <taxon>Stentor</taxon>
    </lineage>
</organism>
<keyword evidence="3" id="KW-1185">Reference proteome</keyword>
<dbReference type="Gene3D" id="2.60.200.20">
    <property type="match status" value="2"/>
</dbReference>
<proteinExistence type="predicted"/>
<comment type="caution">
    <text evidence="2">The sequence shown here is derived from an EMBL/GenBank/DDBJ whole genome shotgun (WGS) entry which is preliminary data.</text>
</comment>
<sequence>MDTFRKFFSNLGRRCCFASDISNNDGMDLEDKNKLDITSSQVPKLGLGQEKKEVFLNLVIIESKGMQPGKIYNISPIGLINSDRTKSGDGCLYAGSLYYEDGKIINDILLPQSEKGIGKRHFMIHYKNESYFLKDLGDGMGTFIRLSRPLALQNNYIISFGDSHMIIVIEHSTSPKLTLRFIDGPKVDQKFKFMPNESPITIGRMSDCTIRFDDSSLSRYHCLITFNGWWYMQDGDGKKISTNGTWLFAEDFYEIYNGMMLKVGETLMRTDIKR</sequence>
<dbReference type="PANTHER" id="PTHR46210">
    <property type="entry name" value="FHA DOMAIN-CONTAINING PROTEIN"/>
    <property type="match status" value="1"/>
</dbReference>
<name>A0A1R2CX23_9CILI</name>
<feature type="domain" description="FHA" evidence="1">
    <location>
        <begin position="200"/>
        <end position="252"/>
    </location>
</feature>
<evidence type="ECO:0000259" key="1">
    <source>
        <dbReference type="PROSITE" id="PS50006"/>
    </source>
</evidence>
<protein>
    <recommendedName>
        <fullName evidence="1">FHA domain-containing protein</fullName>
    </recommendedName>
</protein>
<accession>A0A1R2CX23</accession>
<dbReference type="SMART" id="SM00240">
    <property type="entry name" value="FHA"/>
    <property type="match status" value="2"/>
</dbReference>
<dbReference type="InterPro" id="IPR000253">
    <property type="entry name" value="FHA_dom"/>
</dbReference>
<feature type="domain" description="FHA" evidence="1">
    <location>
        <begin position="107"/>
        <end position="149"/>
    </location>
</feature>
<dbReference type="AlphaFoldDB" id="A0A1R2CX23"/>
<dbReference type="PANTHER" id="PTHR46210:SF1">
    <property type="entry name" value="FHA DOMAIN-CONTAINING PROTEIN"/>
    <property type="match status" value="1"/>
</dbReference>
<evidence type="ECO:0000313" key="3">
    <source>
        <dbReference type="Proteomes" id="UP000187209"/>
    </source>
</evidence>
<evidence type="ECO:0000313" key="2">
    <source>
        <dbReference type="EMBL" id="OMJ93557.1"/>
    </source>
</evidence>
<dbReference type="CDD" id="cd00060">
    <property type="entry name" value="FHA"/>
    <property type="match status" value="2"/>
</dbReference>